<dbReference type="PANTHER" id="PTHR12302">
    <property type="entry name" value="EBNA2 BINDING PROTEIN P100"/>
    <property type="match status" value="1"/>
</dbReference>
<dbReference type="RefSeq" id="WP_045160486.1">
    <property type="nucleotide sequence ID" value="NZ_JYHV01000007.1"/>
</dbReference>
<keyword evidence="3" id="KW-0378">Hydrolase</keyword>
<comment type="caution">
    <text evidence="6">The sequence shown here is derived from an EMBL/GenBank/DDBJ whole genome shotgun (WGS) entry which is preliminary data.</text>
</comment>
<dbReference type="PATRIC" id="fig|316.101.peg.3494"/>
<dbReference type="Gene3D" id="2.40.50.90">
    <property type="match status" value="1"/>
</dbReference>
<dbReference type="GO" id="GO:0004519">
    <property type="term" value="F:endonuclease activity"/>
    <property type="evidence" value="ECO:0007669"/>
    <property type="project" value="UniProtKB-KW"/>
</dbReference>
<keyword evidence="4" id="KW-0732">Signal</keyword>
<dbReference type="PANTHER" id="PTHR12302:SF3">
    <property type="entry name" value="SERINE_THREONINE-PROTEIN KINASE 31"/>
    <property type="match status" value="1"/>
</dbReference>
<gene>
    <name evidence="6" type="ORF">UF78_02470</name>
</gene>
<evidence type="ECO:0000313" key="6">
    <source>
        <dbReference type="EMBL" id="KJH84188.1"/>
    </source>
</evidence>
<dbReference type="AlphaFoldDB" id="A0A0D9AT76"/>
<evidence type="ECO:0000256" key="2">
    <source>
        <dbReference type="ARBA" id="ARBA00022759"/>
    </source>
</evidence>
<dbReference type="PROSITE" id="PS50830">
    <property type="entry name" value="TNASE_3"/>
    <property type="match status" value="1"/>
</dbReference>
<evidence type="ECO:0000256" key="1">
    <source>
        <dbReference type="ARBA" id="ARBA00022722"/>
    </source>
</evidence>
<organism evidence="6 7">
    <name type="scientific">Stutzerimonas stutzeri</name>
    <name type="common">Pseudomonas stutzeri</name>
    <dbReference type="NCBI Taxonomy" id="316"/>
    <lineage>
        <taxon>Bacteria</taxon>
        <taxon>Pseudomonadati</taxon>
        <taxon>Pseudomonadota</taxon>
        <taxon>Gammaproteobacteria</taxon>
        <taxon>Pseudomonadales</taxon>
        <taxon>Pseudomonadaceae</taxon>
        <taxon>Stutzerimonas</taxon>
    </lineage>
</organism>
<accession>A0A0D9AT76</accession>
<evidence type="ECO:0000313" key="7">
    <source>
        <dbReference type="Proteomes" id="UP000032487"/>
    </source>
</evidence>
<proteinExistence type="predicted"/>
<dbReference type="InterPro" id="IPR035437">
    <property type="entry name" value="SNase_OB-fold_sf"/>
</dbReference>
<feature type="domain" description="TNase-like" evidence="5">
    <location>
        <begin position="35"/>
        <end position="166"/>
    </location>
</feature>
<dbReference type="InterPro" id="IPR016071">
    <property type="entry name" value="Staphylococal_nuclease_OB-fold"/>
</dbReference>
<protein>
    <submittedName>
        <fullName evidence="6">Nuclease</fullName>
    </submittedName>
</protein>
<reference evidence="6 7" key="1">
    <citation type="submission" date="2015-02" db="EMBL/GenBank/DDBJ databases">
        <title>Draft genome sequence of Pseudomonas stutzeri NT0128 isolated from wheat (Triticum turgidum) rhizosphere.</title>
        <authorList>
            <person name="Tovi N."/>
            <person name="Frenk S."/>
            <person name="Hadar Y."/>
            <person name="Minz D."/>
        </authorList>
    </citation>
    <scope>NUCLEOTIDE SEQUENCE [LARGE SCALE GENOMIC DNA]</scope>
    <source>
        <strain evidence="6 7">NT0128</strain>
    </source>
</reference>
<sequence>MRFSEHLKKASLVGAFFVSVFFSLQAQALCPVSGPLPSAKVATVIDGDTLRLVDGRRVRLIGVNAPEVGRKGRSAEPFAEAAKRRLQALVNASGGRVGLRLGQEASDHYGRLLAHAFDSHGENLEAVLLAEGLGFFVAIAPNTLLADCHLAVEQQARLAGKGVWHQPPITSAERLRRGGFALVRARVDRLETNRGGVWLELDGPLVIQVPREAVASFADSLKDLPGKQVEARGWVIDRKGRADLSRQARWLLRASHPSMLVPLP</sequence>
<keyword evidence="1" id="KW-0540">Nuclease</keyword>
<dbReference type="EMBL" id="JYHV01000007">
    <property type="protein sequence ID" value="KJH84188.1"/>
    <property type="molecule type" value="Genomic_DNA"/>
</dbReference>
<keyword evidence="2" id="KW-0255">Endonuclease</keyword>
<feature type="signal peptide" evidence="4">
    <location>
        <begin position="1"/>
        <end position="28"/>
    </location>
</feature>
<feature type="chain" id="PRO_5002338275" evidence="4">
    <location>
        <begin position="29"/>
        <end position="264"/>
    </location>
</feature>
<evidence type="ECO:0000256" key="4">
    <source>
        <dbReference type="SAM" id="SignalP"/>
    </source>
</evidence>
<name>A0A0D9AT76_STUST</name>
<evidence type="ECO:0000259" key="5">
    <source>
        <dbReference type="PROSITE" id="PS50830"/>
    </source>
</evidence>
<dbReference type="Pfam" id="PF00565">
    <property type="entry name" value="SNase"/>
    <property type="match status" value="1"/>
</dbReference>
<dbReference type="OrthoDB" id="6867997at2"/>
<dbReference type="SMART" id="SM00318">
    <property type="entry name" value="SNc"/>
    <property type="match status" value="1"/>
</dbReference>
<dbReference type="SUPFAM" id="SSF50199">
    <property type="entry name" value="Staphylococcal nuclease"/>
    <property type="match status" value="1"/>
</dbReference>
<dbReference type="GO" id="GO:0016787">
    <property type="term" value="F:hydrolase activity"/>
    <property type="evidence" value="ECO:0007669"/>
    <property type="project" value="UniProtKB-KW"/>
</dbReference>
<dbReference type="Proteomes" id="UP000032487">
    <property type="component" value="Unassembled WGS sequence"/>
</dbReference>
<evidence type="ECO:0000256" key="3">
    <source>
        <dbReference type="ARBA" id="ARBA00022801"/>
    </source>
</evidence>